<sequence length="661" mass="73324">MEGRSPAGVNRVSDETLGCIFAHLDNPGDRRAVSQVCRQWRRVDANTRKNVSIANCYSVSPATLSRRFPNLQALKIKGKPRASDYQLLVPNWGGYAGPWVAEVARSYSQRLQSLWLRRMHVTDADLRLLAQSCSDSLHTLKLHKCLGFSTSGIYEIAAYCRGLKILYLEESVVSPSERGGAWLRELALNNTTLEDLNFQYLQEFDDFSITDLETLVENCRSLRSLKVSEIDIFDMRGVLRKADGLQECGTGSCASIGDLTVGGIDFPRTIIGLSGLYELSELGLPVLANLLPNLKKLDLKYTFLSREGHIEILSHCVSLEELEVRNVIGDEGLIMLSRTCKNLRRLRIEDMDGEGYVSPLGIIPVAQNCKKLEFVVMYISDINNATFRAFGENCPNLNDWRVVLVSTLTPLGDFPLDEGVKYLLRGCKKLTRFAMYGRHGALTDTGMGYIGQYGGKLKWILLGCAGESDIGLLNLADGCQSLERLEMRDCPVTESGLAAAAVRMRRSLKFLWVQGYQVTGAGGRVLAMARPYWNVEICPGSAQLPGQILAYCATQDNVSSGTSFSGSQSGISHQCQIVLCCLADSRRWEIDGQMVKARPERRSALGLWYSHMFALDLVFAEVDLLFPLGTLDIVISLCPTVISVTEELYVDRIRLENSSFA</sequence>
<name>A0ABD1ZC47_9MARC</name>
<dbReference type="Proteomes" id="UP001605036">
    <property type="component" value="Unassembled WGS sequence"/>
</dbReference>
<dbReference type="PANTHER" id="PTHR16134">
    <property type="entry name" value="F-BOX/TPR REPEAT PROTEIN POF3"/>
    <property type="match status" value="1"/>
</dbReference>
<dbReference type="CDD" id="cd22159">
    <property type="entry name" value="F-box_AtTIR1-like"/>
    <property type="match status" value="1"/>
</dbReference>
<dbReference type="Gene3D" id="1.20.1280.50">
    <property type="match status" value="1"/>
</dbReference>
<dbReference type="Pfam" id="PF25372">
    <property type="entry name" value="DUF7885"/>
    <property type="match status" value="1"/>
</dbReference>
<dbReference type="InterPro" id="IPR041101">
    <property type="entry name" value="Transp_inhibit"/>
</dbReference>
<dbReference type="InterPro" id="IPR036047">
    <property type="entry name" value="F-box-like_dom_sf"/>
</dbReference>
<evidence type="ECO:0000313" key="5">
    <source>
        <dbReference type="Proteomes" id="UP001605036"/>
    </source>
</evidence>
<proteinExistence type="predicted"/>
<dbReference type="InterPro" id="IPR006553">
    <property type="entry name" value="Leu-rich_rpt_Cys-con_subtyp"/>
</dbReference>
<dbReference type="InterPro" id="IPR041567">
    <property type="entry name" value="COI1_F-box"/>
</dbReference>
<feature type="domain" description="F-box/LRR-repeat protein 15-like leucin rich repeat" evidence="3">
    <location>
        <begin position="327"/>
        <end position="499"/>
    </location>
</feature>
<evidence type="ECO:0000259" key="3">
    <source>
        <dbReference type="Pfam" id="PF25372"/>
    </source>
</evidence>
<evidence type="ECO:0000259" key="2">
    <source>
        <dbReference type="Pfam" id="PF18791"/>
    </source>
</evidence>
<gene>
    <name evidence="4" type="ORF">R1flu_012977</name>
</gene>
<reference evidence="4 5" key="1">
    <citation type="submission" date="2024-09" db="EMBL/GenBank/DDBJ databases">
        <title>Chromosome-scale assembly of Riccia fluitans.</title>
        <authorList>
            <person name="Paukszto L."/>
            <person name="Sawicki J."/>
            <person name="Karawczyk K."/>
            <person name="Piernik-Szablinska J."/>
            <person name="Szczecinska M."/>
            <person name="Mazdziarz M."/>
        </authorList>
    </citation>
    <scope>NUCLEOTIDE SEQUENCE [LARGE SCALE GENOMIC DNA]</scope>
    <source>
        <strain evidence="4">Rf_01</strain>
        <tissue evidence="4">Aerial parts of the thallus</tissue>
    </source>
</reference>
<evidence type="ECO:0000259" key="1">
    <source>
        <dbReference type="Pfam" id="PF18511"/>
    </source>
</evidence>
<evidence type="ECO:0000313" key="4">
    <source>
        <dbReference type="EMBL" id="KAL2645390.1"/>
    </source>
</evidence>
<dbReference type="AlphaFoldDB" id="A0ABD1ZC47"/>
<dbReference type="SMART" id="SM00367">
    <property type="entry name" value="LRR_CC"/>
    <property type="match status" value="5"/>
</dbReference>
<keyword evidence="5" id="KW-1185">Reference proteome</keyword>
<dbReference type="InterPro" id="IPR032675">
    <property type="entry name" value="LRR_dom_sf"/>
</dbReference>
<dbReference type="FunFam" id="1.20.1280.50:FF:000023">
    <property type="entry name" value="F-box/LRR-repeat protein 4"/>
    <property type="match status" value="1"/>
</dbReference>
<feature type="domain" description="Transport inhibitor response 1" evidence="2">
    <location>
        <begin position="69"/>
        <end position="114"/>
    </location>
</feature>
<dbReference type="SUPFAM" id="SSF81383">
    <property type="entry name" value="F-box domain"/>
    <property type="match status" value="1"/>
</dbReference>
<feature type="domain" description="COI1 F-box" evidence="1">
    <location>
        <begin position="11"/>
        <end position="50"/>
    </location>
</feature>
<dbReference type="SUPFAM" id="SSF52047">
    <property type="entry name" value="RNI-like"/>
    <property type="match status" value="2"/>
</dbReference>
<dbReference type="Gene3D" id="3.80.10.10">
    <property type="entry name" value="Ribonuclease Inhibitor"/>
    <property type="match status" value="1"/>
</dbReference>
<dbReference type="InterPro" id="IPR057207">
    <property type="entry name" value="FBXL15_LRR"/>
</dbReference>
<dbReference type="Pfam" id="PF18511">
    <property type="entry name" value="F-box_5"/>
    <property type="match status" value="1"/>
</dbReference>
<organism evidence="4 5">
    <name type="scientific">Riccia fluitans</name>
    <dbReference type="NCBI Taxonomy" id="41844"/>
    <lineage>
        <taxon>Eukaryota</taxon>
        <taxon>Viridiplantae</taxon>
        <taxon>Streptophyta</taxon>
        <taxon>Embryophyta</taxon>
        <taxon>Marchantiophyta</taxon>
        <taxon>Marchantiopsida</taxon>
        <taxon>Marchantiidae</taxon>
        <taxon>Marchantiales</taxon>
        <taxon>Ricciaceae</taxon>
        <taxon>Riccia</taxon>
    </lineage>
</organism>
<dbReference type="PANTHER" id="PTHR16134:SF43">
    <property type="entry name" value="CORONATINE-INSENSITIVE PROTEIN 1"/>
    <property type="match status" value="1"/>
</dbReference>
<dbReference type="EMBL" id="JBHFFA010000002">
    <property type="protein sequence ID" value="KAL2645390.1"/>
    <property type="molecule type" value="Genomic_DNA"/>
</dbReference>
<dbReference type="Pfam" id="PF18791">
    <property type="entry name" value="Transp_inhibit"/>
    <property type="match status" value="1"/>
</dbReference>
<evidence type="ECO:0008006" key="6">
    <source>
        <dbReference type="Google" id="ProtNLM"/>
    </source>
</evidence>
<dbReference type="FunFam" id="3.80.10.10:FF:000124">
    <property type="entry name" value="Coronatine-insensitive protein 1"/>
    <property type="match status" value="1"/>
</dbReference>
<protein>
    <recommendedName>
        <fullName evidence="6">F-box domain-containing protein</fullName>
    </recommendedName>
</protein>
<comment type="caution">
    <text evidence="4">The sequence shown here is derived from an EMBL/GenBank/DDBJ whole genome shotgun (WGS) entry which is preliminary data.</text>
</comment>
<accession>A0ABD1ZC47</accession>